<evidence type="ECO:0000313" key="2">
    <source>
        <dbReference type="EMBL" id="EMA64665.1"/>
    </source>
</evidence>
<keyword evidence="1" id="KW-1133">Transmembrane helix</keyword>
<comment type="caution">
    <text evidence="2">The sequence shown here is derived from an EMBL/GenBank/DDBJ whole genome shotgun (WGS) entry which is preliminary data.</text>
</comment>
<feature type="transmembrane region" description="Helical" evidence="1">
    <location>
        <begin position="12"/>
        <end position="35"/>
    </location>
</feature>
<dbReference type="STRING" id="1227482.C469_00375"/>
<dbReference type="OrthoDB" id="321356at2157"/>
<keyword evidence="1" id="KW-0812">Transmembrane</keyword>
<evidence type="ECO:0000313" key="3">
    <source>
        <dbReference type="Proteomes" id="UP000011650"/>
    </source>
</evidence>
<keyword evidence="3" id="KW-1185">Reference proteome</keyword>
<reference evidence="2 3" key="1">
    <citation type="journal article" date="2014" name="PLoS Genet.">
        <title>Phylogenetically driven sequencing of extremely halophilic archaea reveals strategies for static and dynamic osmo-response.</title>
        <authorList>
            <person name="Becker E.A."/>
            <person name="Seitzer P.M."/>
            <person name="Tritt A."/>
            <person name="Larsen D."/>
            <person name="Krusor M."/>
            <person name="Yao A.I."/>
            <person name="Wu D."/>
            <person name="Madern D."/>
            <person name="Eisen J.A."/>
            <person name="Darling A.E."/>
            <person name="Facciotti M.T."/>
        </authorList>
    </citation>
    <scope>NUCLEOTIDE SEQUENCE [LARGE SCALE GENOMIC DNA]</scope>
    <source>
        <strain evidence="2 3">DSM 21995</strain>
    </source>
</reference>
<organism evidence="2 3">
    <name type="scientific">Halorubrum lipolyticum DSM 21995</name>
    <dbReference type="NCBI Taxonomy" id="1227482"/>
    <lineage>
        <taxon>Archaea</taxon>
        <taxon>Methanobacteriati</taxon>
        <taxon>Methanobacteriota</taxon>
        <taxon>Stenosarchaea group</taxon>
        <taxon>Halobacteria</taxon>
        <taxon>Halobacteriales</taxon>
        <taxon>Haloferacaceae</taxon>
        <taxon>Halorubrum</taxon>
    </lineage>
</organism>
<proteinExistence type="predicted"/>
<protein>
    <submittedName>
        <fullName evidence="2">Uncharacterized protein</fullName>
    </submittedName>
</protein>
<sequence>MSLLKNPATIVSGLFAAVAALFNIPFVDGIALWLWSNANQLFLMSSIGVTVSEQLPFPEKYAIQALIATGVILLAKLLLDAGNDLEDSIDDS</sequence>
<dbReference type="PATRIC" id="fig|1227482.3.peg.79"/>
<dbReference type="AlphaFoldDB" id="M0P749"/>
<dbReference type="RefSeq" id="WP_008002803.1">
    <property type="nucleotide sequence ID" value="NZ_AOJG01000001.1"/>
</dbReference>
<name>M0P749_9EURY</name>
<dbReference type="Proteomes" id="UP000011650">
    <property type="component" value="Unassembled WGS sequence"/>
</dbReference>
<accession>M0P749</accession>
<dbReference type="EMBL" id="AOJG01000001">
    <property type="protein sequence ID" value="EMA64665.1"/>
    <property type="molecule type" value="Genomic_DNA"/>
</dbReference>
<gene>
    <name evidence="2" type="ORF">C469_00375</name>
</gene>
<evidence type="ECO:0000256" key="1">
    <source>
        <dbReference type="SAM" id="Phobius"/>
    </source>
</evidence>
<keyword evidence="1" id="KW-0472">Membrane</keyword>
<feature type="transmembrane region" description="Helical" evidence="1">
    <location>
        <begin position="61"/>
        <end position="79"/>
    </location>
</feature>